<protein>
    <submittedName>
        <fullName evidence="2">Uncharacterized protein</fullName>
    </submittedName>
</protein>
<evidence type="ECO:0000313" key="2">
    <source>
        <dbReference type="EMBL" id="QYF48071.1"/>
    </source>
</evidence>
<accession>A0ABX8UYY4</accession>
<keyword evidence="3" id="KW-1185">Reference proteome</keyword>
<keyword evidence="1" id="KW-0472">Membrane</keyword>
<gene>
    <name evidence="2" type="ORF">RHABOEDO_000164</name>
</gene>
<dbReference type="EMBL" id="CP075587">
    <property type="protein sequence ID" value="QYF48071.1"/>
    <property type="molecule type" value="Genomic_DNA"/>
</dbReference>
<keyword evidence="1" id="KW-1133">Transmembrane helix</keyword>
<dbReference type="Proteomes" id="UP000826014">
    <property type="component" value="Chromosome"/>
</dbReference>
<proteinExistence type="predicted"/>
<name>A0ABX8UYY4_9BACT</name>
<evidence type="ECO:0000313" key="3">
    <source>
        <dbReference type="Proteomes" id="UP000826014"/>
    </source>
</evidence>
<organism evidence="2 3">
    <name type="scientific">Candidatus Rhabdochlamydia oedothoracis</name>
    <dbReference type="NCBI Taxonomy" id="2720720"/>
    <lineage>
        <taxon>Bacteria</taxon>
        <taxon>Pseudomonadati</taxon>
        <taxon>Chlamydiota</taxon>
        <taxon>Chlamydiia</taxon>
        <taxon>Parachlamydiales</taxon>
        <taxon>Candidatus Rhabdochlamydiaceae</taxon>
        <taxon>Candidatus Rhabdochlamydia</taxon>
    </lineage>
</organism>
<keyword evidence="1" id="KW-0812">Transmembrane</keyword>
<reference evidence="2 3" key="1">
    <citation type="journal article" date="2022" name="bioRxiv">
        <title>Ecology and evolution of chlamydial symbionts of arthropods.</title>
        <authorList>
            <person name="Halter T."/>
            <person name="Koestlbacher S."/>
            <person name="Collingro A."/>
            <person name="Sixt B.S."/>
            <person name="Toenshoff E.R."/>
            <person name="Hendrickx F."/>
            <person name="Kostanjsek R."/>
            <person name="Horn M."/>
        </authorList>
    </citation>
    <scope>NUCLEOTIDE SEQUENCE [LARGE SCALE GENOMIC DNA]</scope>
    <source>
        <strain evidence="2">W744xW776</strain>
    </source>
</reference>
<sequence length="80" mass="9825">MYKHFYIKDNIFLQDRSIFSKKPSYTIFNLKSNYYRAVFSSIYMFFFVYFEVERALFTNRKGDPSTVREKLEFSEDKDLL</sequence>
<evidence type="ECO:0000256" key="1">
    <source>
        <dbReference type="SAM" id="Phobius"/>
    </source>
</evidence>
<feature type="transmembrane region" description="Helical" evidence="1">
    <location>
        <begin position="34"/>
        <end position="52"/>
    </location>
</feature>